<dbReference type="RefSeq" id="WP_147108740.1">
    <property type="nucleotide sequence ID" value="NZ_BJVJ01000030.1"/>
</dbReference>
<evidence type="ECO:0000313" key="3">
    <source>
        <dbReference type="EMBL" id="GEL24224.1"/>
    </source>
</evidence>
<dbReference type="Proteomes" id="UP000321685">
    <property type="component" value="Unassembled WGS sequence"/>
</dbReference>
<gene>
    <name evidence="3" type="ORF">PSU4_31780</name>
</gene>
<accession>A0A511DKB1</accession>
<feature type="transmembrane region" description="Helical" evidence="1">
    <location>
        <begin position="104"/>
        <end position="121"/>
    </location>
</feature>
<proteinExistence type="predicted"/>
<feature type="transmembrane region" description="Helical" evidence="1">
    <location>
        <begin position="141"/>
        <end position="159"/>
    </location>
</feature>
<dbReference type="InterPro" id="IPR036938">
    <property type="entry name" value="PAP2/HPO_sf"/>
</dbReference>
<feature type="transmembrane region" description="Helical" evidence="1">
    <location>
        <begin position="74"/>
        <end position="97"/>
    </location>
</feature>
<feature type="domain" description="Phosphatidic acid phosphatase type 2/haloperoxidase" evidence="2">
    <location>
        <begin position="84"/>
        <end position="215"/>
    </location>
</feature>
<keyword evidence="4" id="KW-1185">Reference proteome</keyword>
<dbReference type="Pfam" id="PF01569">
    <property type="entry name" value="PAP2"/>
    <property type="match status" value="1"/>
</dbReference>
<organism evidence="3 4">
    <name type="scientific">Pseudonocardia sulfidoxydans NBRC 16205</name>
    <dbReference type="NCBI Taxonomy" id="1223511"/>
    <lineage>
        <taxon>Bacteria</taxon>
        <taxon>Bacillati</taxon>
        <taxon>Actinomycetota</taxon>
        <taxon>Actinomycetes</taxon>
        <taxon>Pseudonocardiales</taxon>
        <taxon>Pseudonocardiaceae</taxon>
        <taxon>Pseudonocardia</taxon>
    </lineage>
</organism>
<keyword evidence="1" id="KW-1133">Transmembrane helix</keyword>
<feature type="transmembrane region" description="Helical" evidence="1">
    <location>
        <begin position="197"/>
        <end position="214"/>
    </location>
</feature>
<dbReference type="Gene3D" id="1.20.144.10">
    <property type="entry name" value="Phosphatidic acid phosphatase type 2/haloperoxidase"/>
    <property type="match status" value="1"/>
</dbReference>
<evidence type="ECO:0000313" key="4">
    <source>
        <dbReference type="Proteomes" id="UP000321685"/>
    </source>
</evidence>
<dbReference type="SUPFAM" id="SSF48317">
    <property type="entry name" value="Acid phosphatase/Vanadium-dependent haloperoxidase"/>
    <property type="match status" value="1"/>
</dbReference>
<dbReference type="EMBL" id="BJVJ01000030">
    <property type="protein sequence ID" value="GEL24224.1"/>
    <property type="molecule type" value="Genomic_DNA"/>
</dbReference>
<feature type="transmembrane region" description="Helical" evidence="1">
    <location>
        <begin position="164"/>
        <end position="185"/>
    </location>
</feature>
<dbReference type="InterPro" id="IPR000326">
    <property type="entry name" value="PAP2/HPO"/>
</dbReference>
<reference evidence="3 4" key="1">
    <citation type="submission" date="2019-07" db="EMBL/GenBank/DDBJ databases">
        <title>Whole genome shotgun sequence of Pseudonocardia sulfidoxydans NBRC 16205.</title>
        <authorList>
            <person name="Hosoyama A."/>
            <person name="Uohara A."/>
            <person name="Ohji S."/>
            <person name="Ichikawa N."/>
        </authorList>
    </citation>
    <scope>NUCLEOTIDE SEQUENCE [LARGE SCALE GENOMIC DNA]</scope>
    <source>
        <strain evidence="3 4">NBRC 16205</strain>
    </source>
</reference>
<evidence type="ECO:0000256" key="1">
    <source>
        <dbReference type="SAM" id="Phobius"/>
    </source>
</evidence>
<comment type="caution">
    <text evidence="3">The sequence shown here is derived from an EMBL/GenBank/DDBJ whole genome shotgun (WGS) entry which is preliminary data.</text>
</comment>
<dbReference type="AlphaFoldDB" id="A0A511DKB1"/>
<name>A0A511DKB1_9PSEU</name>
<protein>
    <submittedName>
        <fullName evidence="3">Membrane protein</fullName>
    </submittedName>
</protein>
<sequence>MIVTPPAPSPVLVDPRLLPTGLRRSAAVVAAGCAVALVLLGVLVAHTAAPTSFDAWGEHLVRGLHVLPDGWTDVAVAAGEPVFVVAVAVLVGAWCAWRRRWRPAAVVVAGPGLTGIAELVLKPLVGRTIATGDLAFPSGHTAGATALVLALTLVVAGVVRERRVLALTVGALLTVAVAVVVAVGLVAERAHYPTDTIGGFCLAVVMTVVAAAAIDRAGDRRSGA</sequence>
<feature type="transmembrane region" description="Helical" evidence="1">
    <location>
        <begin position="26"/>
        <end position="49"/>
    </location>
</feature>
<keyword evidence="1" id="KW-0812">Transmembrane</keyword>
<keyword evidence="1" id="KW-0472">Membrane</keyword>
<evidence type="ECO:0000259" key="2">
    <source>
        <dbReference type="Pfam" id="PF01569"/>
    </source>
</evidence>